<dbReference type="PANTHER" id="PTHR13789">
    <property type="entry name" value="MONOOXYGENASE"/>
    <property type="match status" value="1"/>
</dbReference>
<reference evidence="8 9" key="1">
    <citation type="journal article" date="2018" name="IMA Fungus">
        <title>IMA Genome-F 9: Draft genome sequence of Annulohypoxylon stygium, Aspergillus mulundensis, Berkeleyomyces basicola (syn. Thielaviopsis basicola), Ceratocystis smalleyi, two Cercospora beticola strains, Coleophoma cylindrospora, Fusarium fracticaudum, Phialophora cf. hyalina, and Morchella septimelata.</title>
        <authorList>
            <person name="Wingfield B.D."/>
            <person name="Bills G.F."/>
            <person name="Dong Y."/>
            <person name="Huang W."/>
            <person name="Nel W.J."/>
            <person name="Swalarsk-Parry B.S."/>
            <person name="Vaghefi N."/>
            <person name="Wilken P.M."/>
            <person name="An Z."/>
            <person name="de Beer Z.W."/>
            <person name="De Vos L."/>
            <person name="Chen L."/>
            <person name="Duong T.A."/>
            <person name="Gao Y."/>
            <person name="Hammerbacher A."/>
            <person name="Kikkert J.R."/>
            <person name="Li Y."/>
            <person name="Li H."/>
            <person name="Li K."/>
            <person name="Li Q."/>
            <person name="Liu X."/>
            <person name="Ma X."/>
            <person name="Naidoo K."/>
            <person name="Pethybridge S.J."/>
            <person name="Sun J."/>
            <person name="Steenkamp E.T."/>
            <person name="van der Nest M.A."/>
            <person name="van Wyk S."/>
            <person name="Wingfield M.J."/>
            <person name="Xiong C."/>
            <person name="Yue Q."/>
            <person name="Zhang X."/>
        </authorList>
    </citation>
    <scope>NUCLEOTIDE SEQUENCE [LARGE SCALE GENOMIC DNA]</scope>
    <source>
        <strain evidence="8 9">BP5796</strain>
    </source>
</reference>
<dbReference type="InterPro" id="IPR036188">
    <property type="entry name" value="FAD/NAD-bd_sf"/>
</dbReference>
<keyword evidence="4" id="KW-0560">Oxidoreductase</keyword>
<evidence type="ECO:0000256" key="2">
    <source>
        <dbReference type="ARBA" id="ARBA00022630"/>
    </source>
</evidence>
<evidence type="ECO:0000256" key="6">
    <source>
        <dbReference type="SAM" id="MobiDB-lite"/>
    </source>
</evidence>
<dbReference type="GO" id="GO:0071949">
    <property type="term" value="F:FAD binding"/>
    <property type="evidence" value="ECO:0007669"/>
    <property type="project" value="InterPro"/>
</dbReference>
<evidence type="ECO:0000256" key="5">
    <source>
        <dbReference type="ARBA" id="ARBA00023033"/>
    </source>
</evidence>
<keyword evidence="3" id="KW-0274">FAD</keyword>
<dbReference type="SUPFAM" id="SSF51905">
    <property type="entry name" value="FAD/NAD(P)-binding domain"/>
    <property type="match status" value="1"/>
</dbReference>
<dbReference type="OrthoDB" id="16820at2759"/>
<feature type="region of interest" description="Disordered" evidence="6">
    <location>
        <begin position="361"/>
        <end position="389"/>
    </location>
</feature>
<dbReference type="GO" id="GO:0004497">
    <property type="term" value="F:monooxygenase activity"/>
    <property type="evidence" value="ECO:0007669"/>
    <property type="project" value="UniProtKB-KW"/>
</dbReference>
<protein>
    <recommendedName>
        <fullName evidence="7">FAD-binding domain-containing protein</fullName>
    </recommendedName>
</protein>
<feature type="domain" description="FAD-binding" evidence="7">
    <location>
        <begin position="7"/>
        <end position="364"/>
    </location>
</feature>
<evidence type="ECO:0000256" key="4">
    <source>
        <dbReference type="ARBA" id="ARBA00023002"/>
    </source>
</evidence>
<keyword evidence="2" id="KW-0285">Flavoprotein</keyword>
<dbReference type="PRINTS" id="PR00420">
    <property type="entry name" value="RNGMNOXGNASE"/>
</dbReference>
<feature type="compositionally biased region" description="Basic and acidic residues" evidence="6">
    <location>
        <begin position="373"/>
        <end position="389"/>
    </location>
</feature>
<evidence type="ECO:0000313" key="8">
    <source>
        <dbReference type="EMBL" id="RDW83445.1"/>
    </source>
</evidence>
<keyword evidence="5" id="KW-0503">Monooxygenase</keyword>
<evidence type="ECO:0000313" key="9">
    <source>
        <dbReference type="Proteomes" id="UP000256328"/>
    </source>
</evidence>
<keyword evidence="9" id="KW-1185">Reference proteome</keyword>
<dbReference type="PANTHER" id="PTHR13789:SF309">
    <property type="entry name" value="PUTATIVE (AFU_ORTHOLOGUE AFUA_6G14510)-RELATED"/>
    <property type="match status" value="1"/>
</dbReference>
<comment type="similarity">
    <text evidence="1">Belongs to the paxM FAD-dependent monooxygenase family.</text>
</comment>
<accession>A0A3D8SAT7</accession>
<gene>
    <name evidence="8" type="ORF">BP5796_04936</name>
</gene>
<dbReference type="InterPro" id="IPR050493">
    <property type="entry name" value="FAD-dep_Monooxygenase_BioMet"/>
</dbReference>
<dbReference type="Pfam" id="PF01494">
    <property type="entry name" value="FAD_binding_3"/>
    <property type="match status" value="1"/>
</dbReference>
<organism evidence="8 9">
    <name type="scientific">Coleophoma crateriformis</name>
    <dbReference type="NCBI Taxonomy" id="565419"/>
    <lineage>
        <taxon>Eukaryota</taxon>
        <taxon>Fungi</taxon>
        <taxon>Dikarya</taxon>
        <taxon>Ascomycota</taxon>
        <taxon>Pezizomycotina</taxon>
        <taxon>Leotiomycetes</taxon>
        <taxon>Helotiales</taxon>
        <taxon>Dermateaceae</taxon>
        <taxon>Coleophoma</taxon>
    </lineage>
</organism>
<evidence type="ECO:0000256" key="1">
    <source>
        <dbReference type="ARBA" id="ARBA00007992"/>
    </source>
</evidence>
<evidence type="ECO:0000256" key="3">
    <source>
        <dbReference type="ARBA" id="ARBA00022827"/>
    </source>
</evidence>
<proteinExistence type="inferred from homology"/>
<dbReference type="EMBL" id="PDLN01000006">
    <property type="protein sequence ID" value="RDW83445.1"/>
    <property type="molecule type" value="Genomic_DNA"/>
</dbReference>
<dbReference type="Proteomes" id="UP000256328">
    <property type="component" value="Unassembled WGS sequence"/>
</dbReference>
<name>A0A3D8SAT7_9HELO</name>
<comment type="caution">
    <text evidence="8">The sequence shown here is derived from an EMBL/GenBank/DDBJ whole genome shotgun (WGS) entry which is preliminary data.</text>
</comment>
<dbReference type="Gene3D" id="3.50.50.60">
    <property type="entry name" value="FAD/NAD(P)-binding domain"/>
    <property type="match status" value="1"/>
</dbReference>
<dbReference type="InterPro" id="IPR002938">
    <property type="entry name" value="FAD-bd"/>
</dbReference>
<evidence type="ECO:0000259" key="7">
    <source>
        <dbReference type="Pfam" id="PF01494"/>
    </source>
</evidence>
<sequence>MESPISNVAIIGGGITGPALAIELLNVGIRSTIYEARPQNYDIGGSMVLTPNALLVTSRCGVYDELCQTSWPHDNVLLMNLKGDALGSIVVGSVEKYGKSGLRMYRSTLRNTLLAEAARRGIEIVYDRKCASVKEIPHSATVEFEDGTSIDADMVIGADGVWSRIHPYLNANSQPKFSGQMAVLAMAPRNLIADPEEATMFRLLIDKQGNFAHMPANSQSGDQSALFFSTFEVPDRDRDGWRKTETDTEGLKAMMQVFDQEAWPETARTLVTKTPAKNFFSWPFHTVRLYDRWVSKTGRIVVLGDAAHAIPPSAGQGAGMSLEDASTLAITLGQINQKGSDLASGLGRWEEHRKARIERVVERTQAKSNQRKNTKDDAEQAEKERRMRAAKDDDDLFWLYGYDVAAMSLE</sequence>
<dbReference type="AlphaFoldDB" id="A0A3D8SAT7"/>